<reference evidence="1 2" key="1">
    <citation type="submission" date="2014-09" db="EMBL/GenBank/DDBJ databases">
        <title>Vibrio maritimus JCM 19240. (C210) whole genome shotgun sequence.</title>
        <authorList>
            <person name="Sawabe T."/>
            <person name="Meirelles P."/>
            <person name="Nakanishi M."/>
            <person name="Sayaka M."/>
            <person name="Hattori M."/>
            <person name="Ohkuma M."/>
        </authorList>
    </citation>
    <scope>NUCLEOTIDE SEQUENCE [LARGE SCALE GENOMIC DNA]</scope>
    <source>
        <strain evidence="1 2">JCM 19240</strain>
    </source>
</reference>
<reference evidence="1 2" key="2">
    <citation type="submission" date="2014-09" db="EMBL/GenBank/DDBJ databases">
        <authorList>
            <consortium name="NBRP consortium"/>
            <person name="Sawabe T."/>
            <person name="Meirelles P."/>
            <person name="Nakanishi M."/>
            <person name="Sayaka M."/>
            <person name="Hattori M."/>
            <person name="Ohkuma M."/>
        </authorList>
    </citation>
    <scope>NUCLEOTIDE SEQUENCE [LARGE SCALE GENOMIC DNA]</scope>
    <source>
        <strain evidence="1 2">JCM 19240</strain>
    </source>
</reference>
<dbReference type="AlphaFoldDB" id="A0A090THQ8"/>
<keyword evidence="2" id="KW-1185">Reference proteome</keyword>
<name>A0A090THQ8_9VIBR</name>
<organism evidence="1 2">
    <name type="scientific">Vibrio maritimus</name>
    <dbReference type="NCBI Taxonomy" id="990268"/>
    <lineage>
        <taxon>Bacteria</taxon>
        <taxon>Pseudomonadati</taxon>
        <taxon>Pseudomonadota</taxon>
        <taxon>Gammaproteobacteria</taxon>
        <taxon>Vibrionales</taxon>
        <taxon>Vibrionaceae</taxon>
        <taxon>Vibrio</taxon>
    </lineage>
</organism>
<proteinExistence type="predicted"/>
<evidence type="ECO:0000313" key="2">
    <source>
        <dbReference type="Proteomes" id="UP000029224"/>
    </source>
</evidence>
<sequence length="68" mass="7139">MKVLRVTRAENGKTITASTTDSIIKAHNRATGDKLKGGDIPLIVGGNPATAVELVETSDGYQMVVKLS</sequence>
<evidence type="ECO:0000313" key="1">
    <source>
        <dbReference type="EMBL" id="GAL38274.1"/>
    </source>
</evidence>
<protein>
    <submittedName>
        <fullName evidence="1">Uncharacterized protein</fullName>
    </submittedName>
</protein>
<gene>
    <name evidence="1" type="ORF">JCM19240_3985</name>
</gene>
<comment type="caution">
    <text evidence="1">The sequence shown here is derived from an EMBL/GenBank/DDBJ whole genome shotgun (WGS) entry which is preliminary data.</text>
</comment>
<accession>A0A090THQ8</accession>
<dbReference type="Proteomes" id="UP000029224">
    <property type="component" value="Unassembled WGS sequence"/>
</dbReference>
<dbReference type="EMBL" id="BBMT01000033">
    <property type="protein sequence ID" value="GAL38274.1"/>
    <property type="molecule type" value="Genomic_DNA"/>
</dbReference>